<comment type="caution">
    <text evidence="3">The sequence shown here is derived from an EMBL/GenBank/DDBJ whole genome shotgun (WGS) entry which is preliminary data.</text>
</comment>
<dbReference type="OrthoDB" id="10586098at2759"/>
<gene>
    <name evidence="3" type="ORF">CIPAW_09G207700</name>
</gene>
<sequence>MESLVLGAPPISSQLLTITSRKSFSRSKTLGTSLSAHSVSSLLISTTIPPPTCCIIVSLFLSFHFQFFLKKKNITRRSPRNKQKGPPRAPVSPTPTKKDRFEDDDASVKIEIDESF</sequence>
<keyword evidence="2" id="KW-0472">Membrane</keyword>
<proteinExistence type="predicted"/>
<name>A0A8T1PPD9_CARIL</name>
<organism evidence="3 4">
    <name type="scientific">Carya illinoinensis</name>
    <name type="common">Pecan</name>
    <dbReference type="NCBI Taxonomy" id="32201"/>
    <lineage>
        <taxon>Eukaryota</taxon>
        <taxon>Viridiplantae</taxon>
        <taxon>Streptophyta</taxon>
        <taxon>Embryophyta</taxon>
        <taxon>Tracheophyta</taxon>
        <taxon>Spermatophyta</taxon>
        <taxon>Magnoliopsida</taxon>
        <taxon>eudicotyledons</taxon>
        <taxon>Gunneridae</taxon>
        <taxon>Pentapetalae</taxon>
        <taxon>rosids</taxon>
        <taxon>fabids</taxon>
        <taxon>Fagales</taxon>
        <taxon>Juglandaceae</taxon>
        <taxon>Carya</taxon>
    </lineage>
</organism>
<evidence type="ECO:0000313" key="4">
    <source>
        <dbReference type="Proteomes" id="UP000811609"/>
    </source>
</evidence>
<protein>
    <submittedName>
        <fullName evidence="3">Uncharacterized protein</fullName>
    </submittedName>
</protein>
<evidence type="ECO:0000313" key="3">
    <source>
        <dbReference type="EMBL" id="KAG6643381.1"/>
    </source>
</evidence>
<dbReference type="EMBL" id="CM031817">
    <property type="protein sequence ID" value="KAG6643381.1"/>
    <property type="molecule type" value="Genomic_DNA"/>
</dbReference>
<keyword evidence="2" id="KW-0812">Transmembrane</keyword>
<reference evidence="3" key="1">
    <citation type="submission" date="2020-12" db="EMBL/GenBank/DDBJ databases">
        <title>WGS assembly of Carya illinoinensis cv. Pawnee.</title>
        <authorList>
            <person name="Platts A."/>
            <person name="Shu S."/>
            <person name="Wright S."/>
            <person name="Barry K."/>
            <person name="Edger P."/>
            <person name="Pires J.C."/>
            <person name="Schmutz J."/>
        </authorList>
    </citation>
    <scope>NUCLEOTIDE SEQUENCE</scope>
    <source>
        <tissue evidence="3">Leaf</tissue>
    </source>
</reference>
<feature type="compositionally biased region" description="Basic and acidic residues" evidence="1">
    <location>
        <begin position="96"/>
        <end position="105"/>
    </location>
</feature>
<dbReference type="Proteomes" id="UP000811609">
    <property type="component" value="Chromosome 9"/>
</dbReference>
<evidence type="ECO:0000256" key="2">
    <source>
        <dbReference type="SAM" id="Phobius"/>
    </source>
</evidence>
<accession>A0A8T1PPD9</accession>
<feature type="compositionally biased region" description="Basic residues" evidence="1">
    <location>
        <begin position="76"/>
        <end position="85"/>
    </location>
</feature>
<keyword evidence="2" id="KW-1133">Transmembrane helix</keyword>
<feature type="transmembrane region" description="Helical" evidence="2">
    <location>
        <begin position="48"/>
        <end position="69"/>
    </location>
</feature>
<feature type="region of interest" description="Disordered" evidence="1">
    <location>
        <begin position="76"/>
        <end position="105"/>
    </location>
</feature>
<evidence type="ECO:0000256" key="1">
    <source>
        <dbReference type="SAM" id="MobiDB-lite"/>
    </source>
</evidence>
<dbReference type="AlphaFoldDB" id="A0A8T1PPD9"/>
<keyword evidence="4" id="KW-1185">Reference proteome</keyword>